<feature type="transmembrane region" description="Helical" evidence="7">
    <location>
        <begin position="25"/>
        <end position="46"/>
    </location>
</feature>
<evidence type="ECO:0000313" key="11">
    <source>
        <dbReference type="Proteomes" id="UP000000723"/>
    </source>
</evidence>
<accession>B6YR27</accession>
<reference evidence="11" key="1">
    <citation type="journal article" date="2008" name="Science">
        <title>Genome of an endosymbiont coupling N2 fixation to cellulolysis within RT protist cells in termite gut.</title>
        <authorList>
            <person name="Hongoh Y."/>
            <person name="Sharma V.K."/>
            <person name="Prakash T."/>
            <person name="Noda S."/>
            <person name="Toh H."/>
            <person name="Taylor T.D."/>
            <person name="Kudo T."/>
            <person name="Sakaki Y."/>
            <person name="Toyoda A."/>
            <person name="Hattori M."/>
            <person name="Ohkuma M."/>
        </authorList>
    </citation>
    <scope>NUCLEOTIDE SEQUENCE [LARGE SCALE GENOMIC DNA]</scope>
</reference>
<dbReference type="HOGENOM" id="CLU_037945_1_1_10"/>
<dbReference type="GO" id="GO:0005886">
    <property type="term" value="C:plasma membrane"/>
    <property type="evidence" value="ECO:0007669"/>
    <property type="project" value="UniProtKB-SubCell"/>
</dbReference>
<dbReference type="Gene3D" id="3.30.70.100">
    <property type="match status" value="1"/>
</dbReference>
<feature type="transmembrane region" description="Helical" evidence="7">
    <location>
        <begin position="66"/>
        <end position="90"/>
    </location>
</feature>
<name>B6YR27_AZOPC</name>
<proteinExistence type="inferred from homology"/>
<dbReference type="PANTHER" id="PTHR30221">
    <property type="entry name" value="SMALL-CONDUCTANCE MECHANOSENSITIVE CHANNEL"/>
    <property type="match status" value="1"/>
</dbReference>
<evidence type="ECO:0000256" key="4">
    <source>
        <dbReference type="ARBA" id="ARBA00022692"/>
    </source>
</evidence>
<dbReference type="EMBL" id="AP010656">
    <property type="protein sequence ID" value="BAG83649.1"/>
    <property type="molecule type" value="Genomic_DNA"/>
</dbReference>
<dbReference type="Gene3D" id="2.30.30.60">
    <property type="match status" value="1"/>
</dbReference>
<feature type="domain" description="Mechanosensitive ion channel MscS C-terminal" evidence="9">
    <location>
        <begin position="187"/>
        <end position="269"/>
    </location>
</feature>
<sequence length="272" mass="30966">MISLKYIFLKTNSWTKLFDNLLQKAFYLGMRIIGCIVIYIVGRKIIHYLNRLIDKVMNNKKLDSSVASFFKSLANILLTMILLFLITNILGINNSFFITLLASIGVTFGMALSGTLQNFSGGVVVLLFRPYKVGDYILIQGHEGMVRDIQVFNTVIVTSDNRTIFIPNGGLSSNVIINYSEQDKRRIDWTFSIAYGNDYDKVKQIILDILIADSRIFVQPAPSVVLKELNDNSIDIWVCAWLLSKNYSPVYFSINESVYRNFAANNIDIHFQ</sequence>
<feature type="transmembrane region" description="Helical" evidence="7">
    <location>
        <begin position="96"/>
        <end position="128"/>
    </location>
</feature>
<dbReference type="PANTHER" id="PTHR30221:SF1">
    <property type="entry name" value="SMALL-CONDUCTANCE MECHANOSENSITIVE CHANNEL"/>
    <property type="match status" value="1"/>
</dbReference>
<keyword evidence="3" id="KW-1003">Cell membrane</keyword>
<dbReference type="InterPro" id="IPR045275">
    <property type="entry name" value="MscS_archaea/bacteria_type"/>
</dbReference>
<dbReference type="Pfam" id="PF21082">
    <property type="entry name" value="MS_channel_3rd"/>
    <property type="match status" value="1"/>
</dbReference>
<evidence type="ECO:0000256" key="3">
    <source>
        <dbReference type="ARBA" id="ARBA00022475"/>
    </source>
</evidence>
<evidence type="ECO:0000256" key="2">
    <source>
        <dbReference type="ARBA" id="ARBA00008017"/>
    </source>
</evidence>
<dbReference type="KEGG" id="aps:CFPG_386"/>
<gene>
    <name evidence="10" type="ordered locus">CFPG_386</name>
</gene>
<dbReference type="Proteomes" id="UP000000723">
    <property type="component" value="Chromosome"/>
</dbReference>
<dbReference type="GO" id="GO:0008381">
    <property type="term" value="F:mechanosensitive monoatomic ion channel activity"/>
    <property type="evidence" value="ECO:0007669"/>
    <property type="project" value="InterPro"/>
</dbReference>
<keyword evidence="6 7" id="KW-0472">Membrane</keyword>
<feature type="domain" description="Mechanosensitive ion channel MscS" evidence="8">
    <location>
        <begin position="115"/>
        <end position="180"/>
    </location>
</feature>
<dbReference type="STRING" id="511995.CFPG_386"/>
<dbReference type="InterPro" id="IPR006685">
    <property type="entry name" value="MscS_channel_2nd"/>
</dbReference>
<dbReference type="InterPro" id="IPR011014">
    <property type="entry name" value="MscS_channel_TM-2"/>
</dbReference>
<organism evidence="10 11">
    <name type="scientific">Azobacteroides pseudotrichonymphae genomovar. CFP2</name>
    <dbReference type="NCBI Taxonomy" id="511995"/>
    <lineage>
        <taxon>Bacteria</taxon>
        <taxon>Pseudomonadati</taxon>
        <taxon>Bacteroidota</taxon>
        <taxon>Bacteroidia</taxon>
        <taxon>Bacteroidales</taxon>
        <taxon>Candidatus Azobacteroides</taxon>
    </lineage>
</organism>
<evidence type="ECO:0000259" key="8">
    <source>
        <dbReference type="Pfam" id="PF00924"/>
    </source>
</evidence>
<dbReference type="InterPro" id="IPR011066">
    <property type="entry name" value="MscS_channel_C_sf"/>
</dbReference>
<dbReference type="SUPFAM" id="SSF82861">
    <property type="entry name" value="Mechanosensitive channel protein MscS (YggB), transmembrane region"/>
    <property type="match status" value="1"/>
</dbReference>
<dbReference type="AlphaFoldDB" id="B6YR27"/>
<dbReference type="OrthoDB" id="9809206at2"/>
<dbReference type="SUPFAM" id="SSF82689">
    <property type="entry name" value="Mechanosensitive channel protein MscS (YggB), C-terminal domain"/>
    <property type="match status" value="1"/>
</dbReference>
<evidence type="ECO:0000259" key="9">
    <source>
        <dbReference type="Pfam" id="PF21082"/>
    </source>
</evidence>
<dbReference type="InterPro" id="IPR010920">
    <property type="entry name" value="LSM_dom_sf"/>
</dbReference>
<keyword evidence="5 7" id="KW-1133">Transmembrane helix</keyword>
<dbReference type="Pfam" id="PF00924">
    <property type="entry name" value="MS_channel_2nd"/>
    <property type="match status" value="1"/>
</dbReference>
<dbReference type="InterPro" id="IPR049278">
    <property type="entry name" value="MS_channel_C"/>
</dbReference>
<keyword evidence="4 7" id="KW-0812">Transmembrane</keyword>
<dbReference type="SUPFAM" id="SSF50182">
    <property type="entry name" value="Sm-like ribonucleoproteins"/>
    <property type="match status" value="1"/>
</dbReference>
<keyword evidence="11" id="KW-1185">Reference proteome</keyword>
<protein>
    <submittedName>
        <fullName evidence="10">Small conductance mechanosensitive ion channel</fullName>
    </submittedName>
</protein>
<dbReference type="Gene3D" id="1.10.287.1260">
    <property type="match status" value="1"/>
</dbReference>
<evidence type="ECO:0000256" key="1">
    <source>
        <dbReference type="ARBA" id="ARBA00004651"/>
    </source>
</evidence>
<evidence type="ECO:0000256" key="5">
    <source>
        <dbReference type="ARBA" id="ARBA00022989"/>
    </source>
</evidence>
<evidence type="ECO:0000256" key="7">
    <source>
        <dbReference type="SAM" id="Phobius"/>
    </source>
</evidence>
<dbReference type="eggNOG" id="COG0668">
    <property type="taxonomic scope" value="Bacteria"/>
</dbReference>
<comment type="subcellular location">
    <subcellularLocation>
        <location evidence="1">Cell membrane</location>
        <topology evidence="1">Multi-pass membrane protein</topology>
    </subcellularLocation>
</comment>
<evidence type="ECO:0000256" key="6">
    <source>
        <dbReference type="ARBA" id="ARBA00023136"/>
    </source>
</evidence>
<comment type="similarity">
    <text evidence="2">Belongs to the MscS (TC 1.A.23) family.</text>
</comment>
<dbReference type="InterPro" id="IPR023408">
    <property type="entry name" value="MscS_beta-dom_sf"/>
</dbReference>
<evidence type="ECO:0000313" key="10">
    <source>
        <dbReference type="EMBL" id="BAG83649.1"/>
    </source>
</evidence>